<dbReference type="InterPro" id="IPR000999">
    <property type="entry name" value="RNase_III_dom"/>
</dbReference>
<dbReference type="PROSITE" id="PS50142">
    <property type="entry name" value="RNASE_3_2"/>
    <property type="match status" value="1"/>
</dbReference>
<dbReference type="Proteomes" id="UP000246740">
    <property type="component" value="Unassembled WGS sequence"/>
</dbReference>
<dbReference type="GO" id="GO:0003735">
    <property type="term" value="F:structural constituent of ribosome"/>
    <property type="evidence" value="ECO:0007669"/>
    <property type="project" value="InterPro"/>
</dbReference>
<dbReference type="PANTHER" id="PTHR28160">
    <property type="entry name" value="54S RIBOSOMAL PROTEIN L15, MITOCHONDRIAL"/>
    <property type="match status" value="1"/>
</dbReference>
<evidence type="ECO:0000313" key="4">
    <source>
        <dbReference type="Proteomes" id="UP000246740"/>
    </source>
</evidence>
<dbReference type="Pfam" id="PF14622">
    <property type="entry name" value="Ribonucleas_3_3"/>
    <property type="match status" value="1"/>
</dbReference>
<proteinExistence type="predicted"/>
<feature type="domain" description="RNase III" evidence="2">
    <location>
        <begin position="131"/>
        <end position="185"/>
    </location>
</feature>
<dbReference type="GO" id="GO:0006396">
    <property type="term" value="P:RNA processing"/>
    <property type="evidence" value="ECO:0007669"/>
    <property type="project" value="InterPro"/>
</dbReference>
<evidence type="ECO:0000256" key="1">
    <source>
        <dbReference type="SAM" id="MobiDB-lite"/>
    </source>
</evidence>
<dbReference type="CDD" id="cd00593">
    <property type="entry name" value="RIBOc"/>
    <property type="match status" value="1"/>
</dbReference>
<organism evidence="3 4">
    <name type="scientific">Testicularia cyperi</name>
    <dbReference type="NCBI Taxonomy" id="1882483"/>
    <lineage>
        <taxon>Eukaryota</taxon>
        <taxon>Fungi</taxon>
        <taxon>Dikarya</taxon>
        <taxon>Basidiomycota</taxon>
        <taxon>Ustilaginomycotina</taxon>
        <taxon>Ustilaginomycetes</taxon>
        <taxon>Ustilaginales</taxon>
        <taxon>Anthracoideaceae</taxon>
        <taxon>Testicularia</taxon>
    </lineage>
</organism>
<gene>
    <name evidence="3" type="ORF">BCV70DRAFT_70224</name>
</gene>
<dbReference type="STRING" id="1882483.A0A317XFU9"/>
<feature type="compositionally biased region" description="Polar residues" evidence="1">
    <location>
        <begin position="24"/>
        <end position="33"/>
    </location>
</feature>
<name>A0A317XFU9_9BASI</name>
<dbReference type="GO" id="GO:0004525">
    <property type="term" value="F:ribonuclease III activity"/>
    <property type="evidence" value="ECO:0007669"/>
    <property type="project" value="InterPro"/>
</dbReference>
<protein>
    <recommendedName>
        <fullName evidence="2">RNase III domain-containing protein</fullName>
    </recommendedName>
</protein>
<dbReference type="GO" id="GO:0032543">
    <property type="term" value="P:mitochondrial translation"/>
    <property type="evidence" value="ECO:0007669"/>
    <property type="project" value="InterPro"/>
</dbReference>
<dbReference type="EMBL" id="KZ819214">
    <property type="protein sequence ID" value="PWY97229.1"/>
    <property type="molecule type" value="Genomic_DNA"/>
</dbReference>
<feature type="compositionally biased region" description="Low complexity" evidence="1">
    <location>
        <begin position="67"/>
        <end position="92"/>
    </location>
</feature>
<keyword evidence="4" id="KW-1185">Reference proteome</keyword>
<evidence type="ECO:0000313" key="3">
    <source>
        <dbReference type="EMBL" id="PWY97229.1"/>
    </source>
</evidence>
<dbReference type="AlphaFoldDB" id="A0A317XFU9"/>
<dbReference type="PANTHER" id="PTHR28160:SF1">
    <property type="entry name" value="LARGE RIBOSOMAL SUBUNIT PROTEIN ML57"/>
    <property type="match status" value="1"/>
</dbReference>
<dbReference type="GO" id="GO:0005762">
    <property type="term" value="C:mitochondrial large ribosomal subunit"/>
    <property type="evidence" value="ECO:0007669"/>
    <property type="project" value="InterPro"/>
</dbReference>
<reference evidence="3 4" key="1">
    <citation type="journal article" date="2018" name="Mol. Biol. Evol.">
        <title>Broad Genomic Sampling Reveals a Smut Pathogenic Ancestry of the Fungal Clade Ustilaginomycotina.</title>
        <authorList>
            <person name="Kijpornyongpan T."/>
            <person name="Mondo S.J."/>
            <person name="Barry K."/>
            <person name="Sandor L."/>
            <person name="Lee J."/>
            <person name="Lipzen A."/>
            <person name="Pangilinan J."/>
            <person name="LaButti K."/>
            <person name="Hainaut M."/>
            <person name="Henrissat B."/>
            <person name="Grigoriev I.V."/>
            <person name="Spatafora J.W."/>
            <person name="Aime M.C."/>
        </authorList>
    </citation>
    <scope>NUCLEOTIDE SEQUENCE [LARGE SCALE GENOMIC DNA]</scope>
    <source>
        <strain evidence="3 4">MCA 3645</strain>
    </source>
</reference>
<dbReference type="InParanoid" id="A0A317XFU9"/>
<accession>A0A317XFU9</accession>
<feature type="region of interest" description="Disordered" evidence="1">
    <location>
        <begin position="15"/>
        <end position="108"/>
    </location>
</feature>
<dbReference type="InterPro" id="IPR036389">
    <property type="entry name" value="RNase_III_sf"/>
</dbReference>
<sequence length="300" mass="31756">MAARRSSAALFELVHQLGPRSLPRASTSRNVVSKSAVPTGVSGRSMSTSAASSKASAPARRSLHTTSSAPSARAAAAYSTSSSSSSSAPLQRRSARSGSAPTSALGSDLTPQQILAHFSKPPFSDGNVLGNNAELATRAMTHESYRYAKEGQNRRLAFLGRRTLNMLTTLFVHTQLQAQTPGSATYNYLTKLLETPSAIDAITTTHRLGDAIGKQLGLEKIMRWTPAVTEGELGPRETGLFKIRGVCVEALLGAIYHEKGAHEAAIFFESHVLPSLLNDGFPSPVPDSLKAAVRSTPTQS</sequence>
<feature type="compositionally biased region" description="Polar residues" evidence="1">
    <location>
        <begin position="99"/>
        <end position="108"/>
    </location>
</feature>
<dbReference type="Gene3D" id="1.10.1520.10">
    <property type="entry name" value="Ribonuclease III domain"/>
    <property type="match status" value="1"/>
</dbReference>
<dbReference type="SMART" id="SM00535">
    <property type="entry name" value="RIBOc"/>
    <property type="match status" value="1"/>
</dbReference>
<dbReference type="SUPFAM" id="SSF69065">
    <property type="entry name" value="RNase III domain-like"/>
    <property type="match status" value="1"/>
</dbReference>
<dbReference type="InterPro" id="IPR040030">
    <property type="entry name" value="Ribosomal_mL57"/>
</dbReference>
<feature type="compositionally biased region" description="Low complexity" evidence="1">
    <location>
        <begin position="42"/>
        <end position="60"/>
    </location>
</feature>
<evidence type="ECO:0000259" key="2">
    <source>
        <dbReference type="PROSITE" id="PS50142"/>
    </source>
</evidence>
<dbReference type="OrthoDB" id="2281895at2759"/>